<gene>
    <name evidence="1" type="ORF">NCTC12123_04053</name>
</gene>
<dbReference type="AlphaFoldDB" id="A0A376FGD6"/>
<evidence type="ECO:0000313" key="1">
    <source>
        <dbReference type="EMBL" id="STD23855.1"/>
    </source>
</evidence>
<proteinExistence type="predicted"/>
<name>A0A376FGD6_ENTAS</name>
<reference evidence="1 2" key="1">
    <citation type="submission" date="2018-06" db="EMBL/GenBank/DDBJ databases">
        <authorList>
            <consortium name="Pathogen Informatics"/>
            <person name="Doyle S."/>
        </authorList>
    </citation>
    <scope>NUCLEOTIDE SEQUENCE [LARGE SCALE GENOMIC DNA]</scope>
    <source>
        <strain evidence="1 2">NCTC12123</strain>
    </source>
</reference>
<protein>
    <submittedName>
        <fullName evidence="1">Putative inner membrane protein</fullName>
    </submittedName>
</protein>
<accession>A0A376FGD6</accession>
<organism evidence="1 2">
    <name type="scientific">Enterobacter asburiae</name>
    <dbReference type="NCBI Taxonomy" id="61645"/>
    <lineage>
        <taxon>Bacteria</taxon>
        <taxon>Pseudomonadati</taxon>
        <taxon>Pseudomonadota</taxon>
        <taxon>Gammaproteobacteria</taxon>
        <taxon>Enterobacterales</taxon>
        <taxon>Enterobacteriaceae</taxon>
        <taxon>Enterobacter</taxon>
        <taxon>Enterobacter cloacae complex</taxon>
    </lineage>
</organism>
<dbReference type="Proteomes" id="UP000255163">
    <property type="component" value="Unassembled WGS sequence"/>
</dbReference>
<dbReference type="EMBL" id="UFYI01000007">
    <property type="protein sequence ID" value="STD23855.1"/>
    <property type="molecule type" value="Genomic_DNA"/>
</dbReference>
<sequence>MRETPSSRETLTRMGVTWDENNFRSAINRNDTRVTLLFLQGGMDWKLSWTEEAMSAGYDDVLELMLRYRQNMVEEKPCRRFINTLSHAMSNGESLTSVRKEYLKAFCTVPAEVKRQQHDLDMATRRAQSQPDATTKKWQSIQTAIYEVIR</sequence>
<evidence type="ECO:0000313" key="2">
    <source>
        <dbReference type="Proteomes" id="UP000255163"/>
    </source>
</evidence>